<dbReference type="GO" id="GO:0004048">
    <property type="term" value="F:anthranilate phosphoribosyltransferase activity"/>
    <property type="evidence" value="ECO:0007669"/>
    <property type="project" value="UniProtKB-EC"/>
</dbReference>
<keyword evidence="3" id="KW-0028">Amino-acid biosynthesis</keyword>
<organism evidence="9 10">
    <name type="scientific">candidate division MSBL1 archaeon SCGC-AAA259I09</name>
    <dbReference type="NCBI Taxonomy" id="1698267"/>
    <lineage>
        <taxon>Archaea</taxon>
        <taxon>Methanobacteriati</taxon>
        <taxon>Methanobacteriota</taxon>
        <taxon>candidate division MSBL1</taxon>
    </lineage>
</organism>
<keyword evidence="6" id="KW-0822">Tryptophan biosynthesis</keyword>
<dbReference type="InterPro" id="IPR000312">
    <property type="entry name" value="Glycosyl_Trfase_fam3"/>
</dbReference>
<dbReference type="Gene3D" id="3.40.1030.10">
    <property type="entry name" value="Nucleoside phosphorylase/phosphoribosyltransferase catalytic domain"/>
    <property type="match status" value="1"/>
</dbReference>
<evidence type="ECO:0000256" key="7">
    <source>
        <dbReference type="ARBA" id="ARBA00023141"/>
    </source>
</evidence>
<evidence type="ECO:0000259" key="8">
    <source>
        <dbReference type="Pfam" id="PF00591"/>
    </source>
</evidence>
<evidence type="ECO:0000256" key="5">
    <source>
        <dbReference type="ARBA" id="ARBA00022679"/>
    </source>
</evidence>
<keyword evidence="5 9" id="KW-0808">Transferase</keyword>
<evidence type="ECO:0000313" key="10">
    <source>
        <dbReference type="Proteomes" id="UP000070463"/>
    </source>
</evidence>
<dbReference type="GO" id="GO:0005829">
    <property type="term" value="C:cytosol"/>
    <property type="evidence" value="ECO:0007669"/>
    <property type="project" value="TreeGrafter"/>
</dbReference>
<dbReference type="NCBIfam" id="TIGR01245">
    <property type="entry name" value="trpD"/>
    <property type="match status" value="1"/>
</dbReference>
<keyword evidence="4 9" id="KW-0328">Glycosyltransferase</keyword>
<dbReference type="FunFam" id="3.40.1030.10:FF:000002">
    <property type="entry name" value="Anthranilate phosphoribosyltransferase"/>
    <property type="match status" value="1"/>
</dbReference>
<dbReference type="Proteomes" id="UP000070463">
    <property type="component" value="Unassembled WGS sequence"/>
</dbReference>
<keyword evidence="7" id="KW-0057">Aromatic amino acid biosynthesis</keyword>
<accession>A0A133UKV5</accession>
<comment type="pathway">
    <text evidence="1">Amino-acid biosynthesis; L-tryptophan biosynthesis; L-tryptophan from chorismate: step 2/5.</text>
</comment>
<evidence type="ECO:0000256" key="3">
    <source>
        <dbReference type="ARBA" id="ARBA00022605"/>
    </source>
</evidence>
<evidence type="ECO:0000256" key="4">
    <source>
        <dbReference type="ARBA" id="ARBA00022676"/>
    </source>
</evidence>
<reference evidence="9 10" key="1">
    <citation type="journal article" date="2016" name="Sci. Rep.">
        <title>Metabolic traits of an uncultured archaeal lineage -MSBL1- from brine pools of the Red Sea.</title>
        <authorList>
            <person name="Mwirichia R."/>
            <person name="Alam I."/>
            <person name="Rashid M."/>
            <person name="Vinu M."/>
            <person name="Ba-Alawi W."/>
            <person name="Anthony Kamau A."/>
            <person name="Kamanda Ngugi D."/>
            <person name="Goker M."/>
            <person name="Klenk H.P."/>
            <person name="Bajic V."/>
            <person name="Stingl U."/>
        </authorList>
    </citation>
    <scope>NUCLEOTIDE SEQUENCE [LARGE SCALE GENOMIC DNA]</scope>
    <source>
        <strain evidence="9">SCGC-AAA259I09</strain>
    </source>
</reference>
<feature type="non-terminal residue" evidence="9">
    <location>
        <position position="1"/>
    </location>
</feature>
<dbReference type="PATRIC" id="fig|1698267.3.peg.682"/>
<gene>
    <name evidence="9" type="ORF">AKJ37_07330</name>
</gene>
<name>A0A133UKV5_9EURY</name>
<dbReference type="EC" id="2.4.2.18" evidence="2"/>
<evidence type="ECO:0000256" key="6">
    <source>
        <dbReference type="ARBA" id="ARBA00022822"/>
    </source>
</evidence>
<evidence type="ECO:0000313" key="9">
    <source>
        <dbReference type="EMBL" id="KXA94760.1"/>
    </source>
</evidence>
<protein>
    <recommendedName>
        <fullName evidence="2">anthranilate phosphoribosyltransferase</fullName>
        <ecNumber evidence="2">2.4.2.18</ecNumber>
    </recommendedName>
</protein>
<evidence type="ECO:0000256" key="2">
    <source>
        <dbReference type="ARBA" id="ARBA00011948"/>
    </source>
</evidence>
<dbReference type="Pfam" id="PF00591">
    <property type="entry name" value="Glycos_transf_3"/>
    <property type="match status" value="1"/>
</dbReference>
<proteinExistence type="predicted"/>
<dbReference type="InterPro" id="IPR035902">
    <property type="entry name" value="Nuc_phospho_transferase"/>
</dbReference>
<dbReference type="PANTHER" id="PTHR43285">
    <property type="entry name" value="ANTHRANILATE PHOSPHORIBOSYLTRANSFERASE"/>
    <property type="match status" value="1"/>
</dbReference>
<sequence length="259" mass="27543">NISTSAMFVAAGAGVPIAKHGNCSVTSKSGSADILEALGVDIDSPPEKVEKTVEEIGVGFMFAPNFHKAMKHAIAPRKEIEMRTVFNVLGPLTNPAGAEAQVMGVYDPNLTEKMAKVLKKLDCRKAMVVHGLDGLDEISTLGKTKISQLSNDKIQTYTVEPEKFDIPQTQPEEIAGGNPRENAKTLLKVLKGEQGPKSDIVSLNAGAAIFVGGKAASLEEGIKIAGRVLSSGEGYDKLVQLVEISGEDKSRLRELEDST</sequence>
<feature type="domain" description="Glycosyl transferase family 3" evidence="8">
    <location>
        <begin position="1"/>
        <end position="233"/>
    </location>
</feature>
<evidence type="ECO:0000256" key="1">
    <source>
        <dbReference type="ARBA" id="ARBA00004907"/>
    </source>
</evidence>
<dbReference type="SUPFAM" id="SSF52418">
    <property type="entry name" value="Nucleoside phosphorylase/phosphoribosyltransferase catalytic domain"/>
    <property type="match status" value="1"/>
</dbReference>
<dbReference type="EMBL" id="LHXR01000168">
    <property type="protein sequence ID" value="KXA94760.1"/>
    <property type="molecule type" value="Genomic_DNA"/>
</dbReference>
<comment type="caution">
    <text evidence="9">The sequence shown here is derived from an EMBL/GenBank/DDBJ whole genome shotgun (WGS) entry which is preliminary data.</text>
</comment>
<dbReference type="GO" id="GO:0000162">
    <property type="term" value="P:L-tryptophan biosynthetic process"/>
    <property type="evidence" value="ECO:0007669"/>
    <property type="project" value="UniProtKB-KW"/>
</dbReference>
<dbReference type="PANTHER" id="PTHR43285:SF2">
    <property type="entry name" value="ANTHRANILATE PHOSPHORIBOSYLTRANSFERASE"/>
    <property type="match status" value="1"/>
</dbReference>
<keyword evidence="10" id="KW-1185">Reference proteome</keyword>
<dbReference type="AlphaFoldDB" id="A0A133UKV5"/>
<dbReference type="InterPro" id="IPR005940">
    <property type="entry name" value="Anthranilate_Pribosyl_Tfrase"/>
</dbReference>